<sequence>MDRLWFSVTSDLFVNLSAGWFAAALIVPSTSKKTLRLNFWLFTFDILAGIFCLVVSFYFKKGSI</sequence>
<dbReference type="AlphaFoldDB" id="A0A0G0KFG4"/>
<dbReference type="Proteomes" id="UP000034324">
    <property type="component" value="Unassembled WGS sequence"/>
</dbReference>
<keyword evidence="1" id="KW-0472">Membrane</keyword>
<accession>A0A0G0KFG4</accession>
<gene>
    <name evidence="2" type="ORF">US99_C0038G0014</name>
</gene>
<keyword evidence="1" id="KW-1133">Transmembrane helix</keyword>
<name>A0A0G0KFG4_9BACT</name>
<feature type="transmembrane region" description="Helical" evidence="1">
    <location>
        <begin position="37"/>
        <end position="59"/>
    </location>
</feature>
<proteinExistence type="predicted"/>
<dbReference type="EMBL" id="LBVC01000038">
    <property type="protein sequence ID" value="KKQ77572.1"/>
    <property type="molecule type" value="Genomic_DNA"/>
</dbReference>
<reference evidence="2 3" key="1">
    <citation type="journal article" date="2015" name="Nature">
        <title>rRNA introns, odd ribosomes, and small enigmatic genomes across a large radiation of phyla.</title>
        <authorList>
            <person name="Brown C.T."/>
            <person name="Hug L.A."/>
            <person name="Thomas B.C."/>
            <person name="Sharon I."/>
            <person name="Castelle C.J."/>
            <person name="Singh A."/>
            <person name="Wilkins M.J."/>
            <person name="Williams K.H."/>
            <person name="Banfield J.F."/>
        </authorList>
    </citation>
    <scope>NUCLEOTIDE SEQUENCE [LARGE SCALE GENOMIC DNA]</scope>
</reference>
<feature type="transmembrane region" description="Helical" evidence="1">
    <location>
        <begin position="12"/>
        <end position="31"/>
    </location>
</feature>
<keyword evidence="1" id="KW-0812">Transmembrane</keyword>
<evidence type="ECO:0000313" key="3">
    <source>
        <dbReference type="Proteomes" id="UP000034324"/>
    </source>
</evidence>
<comment type="caution">
    <text evidence="2">The sequence shown here is derived from an EMBL/GenBank/DDBJ whole genome shotgun (WGS) entry which is preliminary data.</text>
</comment>
<evidence type="ECO:0000256" key="1">
    <source>
        <dbReference type="SAM" id="Phobius"/>
    </source>
</evidence>
<organism evidence="2 3">
    <name type="scientific">Candidatus Daviesbacteria bacterium GW2011_GWF2_38_6</name>
    <dbReference type="NCBI Taxonomy" id="1618432"/>
    <lineage>
        <taxon>Bacteria</taxon>
        <taxon>Candidatus Daviesiibacteriota</taxon>
    </lineage>
</organism>
<protein>
    <submittedName>
        <fullName evidence="2">Uncharacterized protein</fullName>
    </submittedName>
</protein>
<evidence type="ECO:0000313" key="2">
    <source>
        <dbReference type="EMBL" id="KKQ77572.1"/>
    </source>
</evidence>